<accession>A0A5C3N7U3</accession>
<feature type="signal peptide" evidence="1">
    <location>
        <begin position="1"/>
        <end position="17"/>
    </location>
</feature>
<reference evidence="2 3" key="1">
    <citation type="journal article" date="2019" name="Nat. Ecol. Evol.">
        <title>Megaphylogeny resolves global patterns of mushroom evolution.</title>
        <authorList>
            <person name="Varga T."/>
            <person name="Krizsan K."/>
            <person name="Foldi C."/>
            <person name="Dima B."/>
            <person name="Sanchez-Garcia M."/>
            <person name="Sanchez-Ramirez S."/>
            <person name="Szollosi G.J."/>
            <person name="Szarkandi J.G."/>
            <person name="Papp V."/>
            <person name="Albert L."/>
            <person name="Andreopoulos W."/>
            <person name="Angelini C."/>
            <person name="Antonin V."/>
            <person name="Barry K.W."/>
            <person name="Bougher N.L."/>
            <person name="Buchanan P."/>
            <person name="Buyck B."/>
            <person name="Bense V."/>
            <person name="Catcheside P."/>
            <person name="Chovatia M."/>
            <person name="Cooper J."/>
            <person name="Damon W."/>
            <person name="Desjardin D."/>
            <person name="Finy P."/>
            <person name="Geml J."/>
            <person name="Haridas S."/>
            <person name="Hughes K."/>
            <person name="Justo A."/>
            <person name="Karasinski D."/>
            <person name="Kautmanova I."/>
            <person name="Kiss B."/>
            <person name="Kocsube S."/>
            <person name="Kotiranta H."/>
            <person name="LaButti K.M."/>
            <person name="Lechner B.E."/>
            <person name="Liimatainen K."/>
            <person name="Lipzen A."/>
            <person name="Lukacs Z."/>
            <person name="Mihaltcheva S."/>
            <person name="Morgado L.N."/>
            <person name="Niskanen T."/>
            <person name="Noordeloos M.E."/>
            <person name="Ohm R.A."/>
            <person name="Ortiz-Santana B."/>
            <person name="Ovrebo C."/>
            <person name="Racz N."/>
            <person name="Riley R."/>
            <person name="Savchenko A."/>
            <person name="Shiryaev A."/>
            <person name="Soop K."/>
            <person name="Spirin V."/>
            <person name="Szebenyi C."/>
            <person name="Tomsovsky M."/>
            <person name="Tulloss R.E."/>
            <person name="Uehling J."/>
            <person name="Grigoriev I.V."/>
            <person name="Vagvolgyi C."/>
            <person name="Papp T."/>
            <person name="Martin F.M."/>
            <person name="Miettinen O."/>
            <person name="Hibbett D.S."/>
            <person name="Nagy L.G."/>
        </authorList>
    </citation>
    <scope>NUCLEOTIDE SEQUENCE [LARGE SCALE GENOMIC DNA]</scope>
    <source>
        <strain evidence="2 3">OMC1185</strain>
    </source>
</reference>
<dbReference type="AlphaFoldDB" id="A0A5C3N7U3"/>
<evidence type="ECO:0000313" key="2">
    <source>
        <dbReference type="EMBL" id="TFK53390.1"/>
    </source>
</evidence>
<dbReference type="STRING" id="5364.A0A5C3N7U3"/>
<dbReference type="OrthoDB" id="3167181at2759"/>
<organism evidence="2 3">
    <name type="scientific">Heliocybe sulcata</name>
    <dbReference type="NCBI Taxonomy" id="5364"/>
    <lineage>
        <taxon>Eukaryota</taxon>
        <taxon>Fungi</taxon>
        <taxon>Dikarya</taxon>
        <taxon>Basidiomycota</taxon>
        <taxon>Agaricomycotina</taxon>
        <taxon>Agaricomycetes</taxon>
        <taxon>Gloeophyllales</taxon>
        <taxon>Gloeophyllaceae</taxon>
        <taxon>Heliocybe</taxon>
    </lineage>
</organism>
<gene>
    <name evidence="2" type="ORF">OE88DRAFT_1643153</name>
</gene>
<name>A0A5C3N7U3_9AGAM</name>
<protein>
    <submittedName>
        <fullName evidence="2">Uncharacterized protein</fullName>
    </submittedName>
</protein>
<dbReference type="Proteomes" id="UP000305948">
    <property type="component" value="Unassembled WGS sequence"/>
</dbReference>
<keyword evidence="3" id="KW-1185">Reference proteome</keyword>
<sequence>MRVCFALLLLFVAQAYAIPSAFVRETNAQRIARGLPPLPPKLGKVLPGRDQSYKPTPAFAKRSAASASASPSASPSAAALTYIGRVQVTSEDGSPLGYVKSSLALDDSTPNDDLYVRVNANRVGGSTDLIGLVRLIPSVATKITAVVLRSSVPEPPAQGTWPADPQHSTLNLMPVRQTVPGGLPAISVDDTYSSAIWTMDLETKELRAKWINPDGSTPSTIMAYDSDRKTFFLTGDLEAYKEQHGANACGVTLHVTKD</sequence>
<evidence type="ECO:0000256" key="1">
    <source>
        <dbReference type="SAM" id="SignalP"/>
    </source>
</evidence>
<feature type="chain" id="PRO_5022947652" evidence="1">
    <location>
        <begin position="18"/>
        <end position="258"/>
    </location>
</feature>
<keyword evidence="1" id="KW-0732">Signal</keyword>
<dbReference type="EMBL" id="ML213507">
    <property type="protein sequence ID" value="TFK53390.1"/>
    <property type="molecule type" value="Genomic_DNA"/>
</dbReference>
<evidence type="ECO:0000313" key="3">
    <source>
        <dbReference type="Proteomes" id="UP000305948"/>
    </source>
</evidence>
<proteinExistence type="predicted"/>